<accession>A0ABD3PA59</accession>
<keyword evidence="2" id="KW-1185">Reference proteome</keyword>
<dbReference type="EMBL" id="JABMIG020000227">
    <property type="protein sequence ID" value="KAL3784902.1"/>
    <property type="molecule type" value="Genomic_DNA"/>
</dbReference>
<comment type="caution">
    <text evidence="1">The sequence shown here is derived from an EMBL/GenBank/DDBJ whole genome shotgun (WGS) entry which is preliminary data.</text>
</comment>
<dbReference type="AlphaFoldDB" id="A0ABD3PA59"/>
<sequence>MTDLAIYLKTIFPLNTKKKASPNLSQLNDPIKRSSTRLSVHQRTNNTVATQTSPYIEREKNAHISCLGAAQHKILVAPSTEQPNNQ</sequence>
<protein>
    <submittedName>
        <fullName evidence="1">Uncharacterized protein</fullName>
    </submittedName>
</protein>
<dbReference type="Proteomes" id="UP001516023">
    <property type="component" value="Unassembled WGS sequence"/>
</dbReference>
<gene>
    <name evidence="1" type="ORF">HJC23_012505</name>
</gene>
<name>A0ABD3PA59_9STRA</name>
<organism evidence="1 2">
    <name type="scientific">Cyclotella cryptica</name>
    <dbReference type="NCBI Taxonomy" id="29204"/>
    <lineage>
        <taxon>Eukaryota</taxon>
        <taxon>Sar</taxon>
        <taxon>Stramenopiles</taxon>
        <taxon>Ochrophyta</taxon>
        <taxon>Bacillariophyta</taxon>
        <taxon>Coscinodiscophyceae</taxon>
        <taxon>Thalassiosirophycidae</taxon>
        <taxon>Stephanodiscales</taxon>
        <taxon>Stephanodiscaceae</taxon>
        <taxon>Cyclotella</taxon>
    </lineage>
</organism>
<evidence type="ECO:0000313" key="1">
    <source>
        <dbReference type="EMBL" id="KAL3784902.1"/>
    </source>
</evidence>
<reference evidence="1 2" key="1">
    <citation type="journal article" date="2020" name="G3 (Bethesda)">
        <title>Improved Reference Genome for Cyclotella cryptica CCMP332, a Model for Cell Wall Morphogenesis, Salinity Adaptation, and Lipid Production in Diatoms (Bacillariophyta).</title>
        <authorList>
            <person name="Roberts W.R."/>
            <person name="Downey K.M."/>
            <person name="Ruck E.C."/>
            <person name="Traller J.C."/>
            <person name="Alverson A.J."/>
        </authorList>
    </citation>
    <scope>NUCLEOTIDE SEQUENCE [LARGE SCALE GENOMIC DNA]</scope>
    <source>
        <strain evidence="1 2">CCMP332</strain>
    </source>
</reference>
<proteinExistence type="predicted"/>
<evidence type="ECO:0000313" key="2">
    <source>
        <dbReference type="Proteomes" id="UP001516023"/>
    </source>
</evidence>